<dbReference type="PROSITE" id="PS50977">
    <property type="entry name" value="HTH_TETR_2"/>
    <property type="match status" value="1"/>
</dbReference>
<evidence type="ECO:0000313" key="4">
    <source>
        <dbReference type="EMBL" id="MBO3662960.1"/>
    </source>
</evidence>
<feature type="DNA-binding region" description="H-T-H motif" evidence="2">
    <location>
        <begin position="29"/>
        <end position="48"/>
    </location>
</feature>
<dbReference type="PANTHER" id="PTHR30328">
    <property type="entry name" value="TRANSCRIPTIONAL REPRESSOR"/>
    <property type="match status" value="1"/>
</dbReference>
<dbReference type="PRINTS" id="PR00455">
    <property type="entry name" value="HTHTETR"/>
</dbReference>
<sequence>MAWDTEGTKRKILDAALAEFTEHGPSGTTVERIAALAGVNKERIYHYFGNRDALFGHVVRAESRRISDNVLFDPDADDPMGDYAGRIFDYHLSRPQMVRLMLWDSLSSGGGSPEGFTQETYDAKADRFARGQASGTVSDALAPGELVFSIMALNAWWFAVPRIAALATGHGTDAAGIAARRAAVVQAARQLARPEA</sequence>
<dbReference type="EMBL" id="JAGFOA010000002">
    <property type="protein sequence ID" value="MBO3662960.1"/>
    <property type="molecule type" value="Genomic_DNA"/>
</dbReference>
<dbReference type="SUPFAM" id="SSF46689">
    <property type="entry name" value="Homeodomain-like"/>
    <property type="match status" value="1"/>
</dbReference>
<keyword evidence="5" id="KW-1185">Reference proteome</keyword>
<dbReference type="Proteomes" id="UP000680132">
    <property type="component" value="Unassembled WGS sequence"/>
</dbReference>
<dbReference type="PANTHER" id="PTHR30328:SF54">
    <property type="entry name" value="HTH-TYPE TRANSCRIPTIONAL REPRESSOR SCO4008"/>
    <property type="match status" value="1"/>
</dbReference>
<dbReference type="InterPro" id="IPR001647">
    <property type="entry name" value="HTH_TetR"/>
</dbReference>
<dbReference type="InterPro" id="IPR009057">
    <property type="entry name" value="Homeodomain-like_sf"/>
</dbReference>
<dbReference type="Pfam" id="PF00440">
    <property type="entry name" value="TetR_N"/>
    <property type="match status" value="1"/>
</dbReference>
<dbReference type="InterPro" id="IPR041467">
    <property type="entry name" value="Sco4008_C"/>
</dbReference>
<dbReference type="AlphaFoldDB" id="A0A939QIY2"/>
<name>A0A939QIY2_9MICO</name>
<dbReference type="SUPFAM" id="SSF48498">
    <property type="entry name" value="Tetracyclin repressor-like, C-terminal domain"/>
    <property type="match status" value="1"/>
</dbReference>
<keyword evidence="1 2" id="KW-0238">DNA-binding</keyword>
<evidence type="ECO:0000313" key="5">
    <source>
        <dbReference type="Proteomes" id="UP000680132"/>
    </source>
</evidence>
<organism evidence="4 5">
    <name type="scientific">Microbacterium stercoris</name>
    <dbReference type="NCBI Taxonomy" id="2820289"/>
    <lineage>
        <taxon>Bacteria</taxon>
        <taxon>Bacillati</taxon>
        <taxon>Actinomycetota</taxon>
        <taxon>Actinomycetes</taxon>
        <taxon>Micrococcales</taxon>
        <taxon>Microbacteriaceae</taxon>
        <taxon>Microbacterium</taxon>
    </lineage>
</organism>
<dbReference type="InterPro" id="IPR036271">
    <property type="entry name" value="Tet_transcr_reg_TetR-rel_C_sf"/>
</dbReference>
<dbReference type="GO" id="GO:0003677">
    <property type="term" value="F:DNA binding"/>
    <property type="evidence" value="ECO:0007669"/>
    <property type="project" value="UniProtKB-UniRule"/>
</dbReference>
<protein>
    <submittedName>
        <fullName evidence="4">TetR family transcriptional regulator</fullName>
    </submittedName>
</protein>
<dbReference type="RefSeq" id="WP_208501441.1">
    <property type="nucleotide sequence ID" value="NZ_JAGFOA010000002.1"/>
</dbReference>
<evidence type="ECO:0000256" key="2">
    <source>
        <dbReference type="PROSITE-ProRule" id="PRU00335"/>
    </source>
</evidence>
<comment type="caution">
    <text evidence="4">The sequence shown here is derived from an EMBL/GenBank/DDBJ whole genome shotgun (WGS) entry which is preliminary data.</text>
</comment>
<evidence type="ECO:0000256" key="1">
    <source>
        <dbReference type="ARBA" id="ARBA00023125"/>
    </source>
</evidence>
<dbReference type="GO" id="GO:0006355">
    <property type="term" value="P:regulation of DNA-templated transcription"/>
    <property type="evidence" value="ECO:0007669"/>
    <property type="project" value="UniProtKB-ARBA"/>
</dbReference>
<proteinExistence type="predicted"/>
<accession>A0A939QIY2</accession>
<evidence type="ECO:0000259" key="3">
    <source>
        <dbReference type="PROSITE" id="PS50977"/>
    </source>
</evidence>
<feature type="domain" description="HTH tetR-type" evidence="3">
    <location>
        <begin position="6"/>
        <end position="66"/>
    </location>
</feature>
<gene>
    <name evidence="4" type="ORF">J5V96_05475</name>
</gene>
<dbReference type="Pfam" id="PF17926">
    <property type="entry name" value="TetR_C_21"/>
    <property type="match status" value="1"/>
</dbReference>
<dbReference type="InterPro" id="IPR050109">
    <property type="entry name" value="HTH-type_TetR-like_transc_reg"/>
</dbReference>
<reference evidence="4" key="1">
    <citation type="submission" date="2021-03" db="EMBL/GenBank/DDBJ databases">
        <title>Microbacterium sp. nov., a novel actinobacterium isolated from cow dung.</title>
        <authorList>
            <person name="Zhang L."/>
        </authorList>
    </citation>
    <scope>NUCLEOTIDE SEQUENCE</scope>
    <source>
        <strain evidence="4">NEAU-LLB</strain>
    </source>
</reference>
<dbReference type="Gene3D" id="1.10.357.10">
    <property type="entry name" value="Tetracycline Repressor, domain 2"/>
    <property type="match status" value="1"/>
</dbReference>